<dbReference type="Proteomes" id="UP000763557">
    <property type="component" value="Unassembled WGS sequence"/>
</dbReference>
<dbReference type="EMBL" id="JAAATY010000008">
    <property type="protein sequence ID" value="NRN65906.1"/>
    <property type="molecule type" value="Genomic_DNA"/>
</dbReference>
<evidence type="ECO:0000313" key="3">
    <source>
        <dbReference type="Proteomes" id="UP000763557"/>
    </source>
</evidence>
<evidence type="ECO:0000313" key="2">
    <source>
        <dbReference type="EMBL" id="NRN65906.1"/>
    </source>
</evidence>
<evidence type="ECO:0008006" key="4">
    <source>
        <dbReference type="Google" id="ProtNLM"/>
    </source>
</evidence>
<keyword evidence="3" id="KW-1185">Reference proteome</keyword>
<proteinExistence type="predicted"/>
<keyword evidence="1" id="KW-0812">Transmembrane</keyword>
<comment type="caution">
    <text evidence="2">The sequence shown here is derived from an EMBL/GenBank/DDBJ whole genome shotgun (WGS) entry which is preliminary data.</text>
</comment>
<organism evidence="2 3">
    <name type="scientific">Kibdelosporangium persicum</name>
    <dbReference type="NCBI Taxonomy" id="2698649"/>
    <lineage>
        <taxon>Bacteria</taxon>
        <taxon>Bacillati</taxon>
        <taxon>Actinomycetota</taxon>
        <taxon>Actinomycetes</taxon>
        <taxon>Pseudonocardiales</taxon>
        <taxon>Pseudonocardiaceae</taxon>
        <taxon>Kibdelosporangium</taxon>
    </lineage>
</organism>
<keyword evidence="1" id="KW-0472">Membrane</keyword>
<sequence>MLKLILVILAVVFGYLAYTAGGMGELGIAIGMGLIALACTAGALFGRKNKDEHIVRTRR</sequence>
<keyword evidence="1" id="KW-1133">Transmembrane helix</keyword>
<evidence type="ECO:0000256" key="1">
    <source>
        <dbReference type="SAM" id="Phobius"/>
    </source>
</evidence>
<name>A0ABX2F3J4_9PSEU</name>
<reference evidence="2 3" key="1">
    <citation type="submission" date="2020-01" db="EMBL/GenBank/DDBJ databases">
        <title>Kibdelosporangium persica a novel Actinomycetes from a hot desert in Iran.</title>
        <authorList>
            <person name="Safaei N."/>
            <person name="Zaburannyi N."/>
            <person name="Mueller R."/>
            <person name="Wink J."/>
        </authorList>
    </citation>
    <scope>NUCLEOTIDE SEQUENCE [LARGE SCALE GENOMIC DNA]</scope>
    <source>
        <strain evidence="2 3">4NS15</strain>
    </source>
</reference>
<accession>A0ABX2F3J4</accession>
<feature type="transmembrane region" description="Helical" evidence="1">
    <location>
        <begin position="29"/>
        <end position="46"/>
    </location>
</feature>
<protein>
    <recommendedName>
        <fullName evidence="4">DUF3188 domain-containing protein</fullName>
    </recommendedName>
</protein>
<gene>
    <name evidence="2" type="ORF">GC106_31220</name>
</gene>
<dbReference type="RefSeq" id="WP_173130920.1">
    <property type="nucleotide sequence ID" value="NZ_CBCSGW010000058.1"/>
</dbReference>